<dbReference type="Proteomes" id="UP000002033">
    <property type="component" value="Chromosome"/>
</dbReference>
<accession>D8JVE2</accession>
<reference evidence="2" key="1">
    <citation type="journal article" date="2011" name="J. Bacteriol.">
        <title>Genome sequences of eight morphologically diverse alphaproteobacteria.</title>
        <authorList>
            <consortium name="US DOE Joint Genome Institute"/>
            <person name="Brown P.J."/>
            <person name="Kysela D.T."/>
            <person name="Buechlein A."/>
            <person name="Hemmerich C."/>
            <person name="Brun Y.V."/>
        </authorList>
    </citation>
    <scope>NUCLEOTIDE SEQUENCE [LARGE SCALE GENOMIC DNA]</scope>
    <source>
        <strain evidence="2">ATCC 51888 / DSM 1869 / NCIB 11706 / TK 0415</strain>
    </source>
</reference>
<gene>
    <name evidence="1" type="ordered locus">Hden_3001</name>
</gene>
<name>D8JVE2_HYPDA</name>
<dbReference type="KEGG" id="hdn:Hden_3001"/>
<proteinExistence type="predicted"/>
<protein>
    <submittedName>
        <fullName evidence="1">Uncharacterized protein</fullName>
    </submittedName>
</protein>
<dbReference type="STRING" id="582899.Hden_3001"/>
<dbReference type="AlphaFoldDB" id="D8JVE2"/>
<keyword evidence="2" id="KW-1185">Reference proteome</keyword>
<dbReference type="HOGENOM" id="CLU_952408_0_0_5"/>
<dbReference type="RefSeq" id="WP_013216955.1">
    <property type="nucleotide sequence ID" value="NC_014313.1"/>
</dbReference>
<sequence length="292" mass="32307">MTDVMKISRDALEQARLYIEGDEETHGRQFGDGNAVRSALAKIDAALSTLPVNDRHHSAWIVGNGRGTEWRYWTDFGPAWTPDREKATRYARREDAEAVHAADEDAWTVEPYVSSAGFPRNSESDRQTSDDVGILREALEPFAHFGFSAEDGTDILDAAIRERVTDHFAESEFLRARAALKGAPQPANWPIGYLYLNPDTGTEFSENHPVESGECDDAENILEATAEALRDALLEAWREREEAETDSAKSNANVFGISNALREIEHLTKNALARLSQPASEAGKLSTDEVTS</sequence>
<dbReference type="eggNOG" id="ENOG5032PZ3">
    <property type="taxonomic scope" value="Bacteria"/>
</dbReference>
<evidence type="ECO:0000313" key="2">
    <source>
        <dbReference type="Proteomes" id="UP000002033"/>
    </source>
</evidence>
<evidence type="ECO:0000313" key="1">
    <source>
        <dbReference type="EMBL" id="ADJ24796.1"/>
    </source>
</evidence>
<organism evidence="1 2">
    <name type="scientific">Hyphomicrobium denitrificans (strain ATCC 51888 / DSM 1869 / NCIMB 11706 / TK 0415)</name>
    <dbReference type="NCBI Taxonomy" id="582899"/>
    <lineage>
        <taxon>Bacteria</taxon>
        <taxon>Pseudomonadati</taxon>
        <taxon>Pseudomonadota</taxon>
        <taxon>Alphaproteobacteria</taxon>
        <taxon>Hyphomicrobiales</taxon>
        <taxon>Hyphomicrobiaceae</taxon>
        <taxon>Hyphomicrobium</taxon>
    </lineage>
</organism>
<dbReference type="EMBL" id="CP002083">
    <property type="protein sequence ID" value="ADJ24796.1"/>
    <property type="molecule type" value="Genomic_DNA"/>
</dbReference>